<dbReference type="Proteomes" id="UP001138757">
    <property type="component" value="Unassembled WGS sequence"/>
</dbReference>
<feature type="chain" id="PRO_5040866892" evidence="1">
    <location>
        <begin position="25"/>
        <end position="199"/>
    </location>
</feature>
<keyword evidence="3" id="KW-1185">Reference proteome</keyword>
<sequence>MLSRRRFFSLSAGALLSVPSFARAADLSGGRSPALLARARAALDRHGSLVQNRETIGIVDFGVASRLPRFHIVNMSSGRVETLLVAHGRGSDPDHSGWLERFSNEPGSAASSAGAYLTGATYEGKHGLSRRLIGLDPQNSNAESRAIVIHSAWYVNNDIVRQTGKLGRSEGCLAVAGSDLPQVLERLGPGSLIYAGKAS</sequence>
<dbReference type="RefSeq" id="WP_214624619.1">
    <property type="nucleotide sequence ID" value="NZ_JAHGAW010000010.1"/>
</dbReference>
<name>A0A9X1DE48_9SPHN</name>
<dbReference type="PANTHER" id="PTHR38477">
    <property type="entry name" value="HYPOTHETICAL EXPORTED PROTEIN"/>
    <property type="match status" value="1"/>
</dbReference>
<keyword evidence="1" id="KW-0732">Signal</keyword>
<dbReference type="Pfam" id="PF13645">
    <property type="entry name" value="YkuD_2"/>
    <property type="match status" value="1"/>
</dbReference>
<evidence type="ECO:0000313" key="3">
    <source>
        <dbReference type="Proteomes" id="UP001138757"/>
    </source>
</evidence>
<accession>A0A9X1DE48</accession>
<dbReference type="PANTHER" id="PTHR38477:SF1">
    <property type="entry name" value="MUREIN L,D-TRANSPEPTIDASE CATALYTIC DOMAIN FAMILY PROTEIN"/>
    <property type="match status" value="1"/>
</dbReference>
<protein>
    <submittedName>
        <fullName evidence="2">Murein L,D-transpeptidase catalytic domain family protein</fullName>
    </submittedName>
</protein>
<comment type="caution">
    <text evidence="2">The sequence shown here is derived from an EMBL/GenBank/DDBJ whole genome shotgun (WGS) entry which is preliminary data.</text>
</comment>
<dbReference type="AlphaFoldDB" id="A0A9X1DE48"/>
<evidence type="ECO:0000313" key="2">
    <source>
        <dbReference type="EMBL" id="MBT2188366.1"/>
    </source>
</evidence>
<organism evidence="2 3">
    <name type="scientific">Sphingobium nicotianae</name>
    <dbReference type="NCBI Taxonomy" id="2782607"/>
    <lineage>
        <taxon>Bacteria</taxon>
        <taxon>Pseudomonadati</taxon>
        <taxon>Pseudomonadota</taxon>
        <taxon>Alphaproteobacteria</taxon>
        <taxon>Sphingomonadales</taxon>
        <taxon>Sphingomonadaceae</taxon>
        <taxon>Sphingobium</taxon>
    </lineage>
</organism>
<feature type="signal peptide" evidence="1">
    <location>
        <begin position="1"/>
        <end position="24"/>
    </location>
</feature>
<evidence type="ECO:0000256" key="1">
    <source>
        <dbReference type="SAM" id="SignalP"/>
    </source>
</evidence>
<dbReference type="InterPro" id="IPR032676">
    <property type="entry name" value="YkuD_2"/>
</dbReference>
<proteinExistence type="predicted"/>
<reference evidence="2" key="1">
    <citation type="submission" date="2021-05" db="EMBL/GenBank/DDBJ databases">
        <title>Genome of Sphingobium sp. strain.</title>
        <authorList>
            <person name="Fan R."/>
        </authorList>
    </citation>
    <scope>NUCLEOTIDE SEQUENCE</scope>
    <source>
        <strain evidence="2">H33</strain>
    </source>
</reference>
<gene>
    <name evidence="2" type="ORF">KK488_15525</name>
</gene>
<dbReference type="EMBL" id="JAHGAW010000010">
    <property type="protein sequence ID" value="MBT2188366.1"/>
    <property type="molecule type" value="Genomic_DNA"/>
</dbReference>